<dbReference type="AlphaFoldDB" id="A0A1X2H1G0"/>
<keyword evidence="8" id="KW-0539">Nucleus</keyword>
<feature type="compositionally biased region" description="Polar residues" evidence="10">
    <location>
        <begin position="471"/>
        <end position="480"/>
    </location>
</feature>
<dbReference type="InterPro" id="IPR001965">
    <property type="entry name" value="Znf_PHD"/>
</dbReference>
<feature type="compositionally biased region" description="Basic and acidic residues" evidence="10">
    <location>
        <begin position="81"/>
        <end position="95"/>
    </location>
</feature>
<dbReference type="InterPro" id="IPR011011">
    <property type="entry name" value="Znf_FYVE_PHD"/>
</dbReference>
<evidence type="ECO:0000256" key="3">
    <source>
        <dbReference type="ARBA" id="ARBA00022737"/>
    </source>
</evidence>
<dbReference type="OrthoDB" id="787137at2759"/>
<keyword evidence="7" id="KW-0804">Transcription</keyword>
<dbReference type="InterPro" id="IPR001841">
    <property type="entry name" value="Znf_RING"/>
</dbReference>
<evidence type="ECO:0000259" key="11">
    <source>
        <dbReference type="PROSITE" id="PS50016"/>
    </source>
</evidence>
<evidence type="ECO:0000256" key="4">
    <source>
        <dbReference type="ARBA" id="ARBA00022771"/>
    </source>
</evidence>
<dbReference type="Pfam" id="PF08624">
    <property type="entry name" value="CRC_subunit"/>
    <property type="match status" value="1"/>
</dbReference>
<feature type="compositionally biased region" description="Low complexity" evidence="10">
    <location>
        <begin position="248"/>
        <end position="258"/>
    </location>
</feature>
<gene>
    <name evidence="12" type="ORF">BCR43DRAFT_498791</name>
</gene>
<name>A0A1X2H1G0_SYNRA</name>
<feature type="compositionally biased region" description="Basic residues" evidence="10">
    <location>
        <begin position="9"/>
        <end position="23"/>
    </location>
</feature>
<dbReference type="EMBL" id="MCGN01000011">
    <property type="protein sequence ID" value="ORY91267.1"/>
    <property type="molecule type" value="Genomic_DNA"/>
</dbReference>
<feature type="region of interest" description="Disordered" evidence="10">
    <location>
        <begin position="228"/>
        <end position="262"/>
    </location>
</feature>
<dbReference type="GO" id="GO:0008270">
    <property type="term" value="F:zinc ion binding"/>
    <property type="evidence" value="ECO:0007669"/>
    <property type="project" value="UniProtKB-KW"/>
</dbReference>
<dbReference type="STRING" id="13706.A0A1X2H1G0"/>
<evidence type="ECO:0000313" key="12">
    <source>
        <dbReference type="EMBL" id="ORY91267.1"/>
    </source>
</evidence>
<evidence type="ECO:0000256" key="2">
    <source>
        <dbReference type="ARBA" id="ARBA00022723"/>
    </source>
</evidence>
<organism evidence="12 13">
    <name type="scientific">Syncephalastrum racemosum</name>
    <name type="common">Filamentous fungus</name>
    <dbReference type="NCBI Taxonomy" id="13706"/>
    <lineage>
        <taxon>Eukaryota</taxon>
        <taxon>Fungi</taxon>
        <taxon>Fungi incertae sedis</taxon>
        <taxon>Mucoromycota</taxon>
        <taxon>Mucoromycotina</taxon>
        <taxon>Mucoromycetes</taxon>
        <taxon>Mucorales</taxon>
        <taxon>Syncephalastraceae</taxon>
        <taxon>Syncephalastrum</taxon>
    </lineage>
</organism>
<dbReference type="SMART" id="SM00184">
    <property type="entry name" value="RING"/>
    <property type="match status" value="3"/>
</dbReference>
<comment type="subcellular location">
    <subcellularLocation>
        <location evidence="1">Nucleus</location>
    </subcellularLocation>
</comment>
<sequence>MPARESYAGRKRRGRPARRRQSARLHSEDDDTTSATDRVDDDAGFTPEETKDPESDHEVVPRIRLTKRPRGRPPKRAITPLEDHDSKRRTEDAAHASETPATVALDEAGEKKIDQDGHLLGGREYRVPTFTIPTRGNQLFMFALEPARVLHYRDSYLLFQRNPTLERIRLTEDERNNLVKRKLLIHWFRNRDVAVVSARSCFMHFGAKMIKNGRRVLDDYYEERARQEGYTEDMPVSGDEDEEKTGRRTLISRSSRSTGYDPLTPVNSATWMHHAALAVRGFNAQLHERRSEKNVFFDVHTNVNQIASATQPTACRFECVDTSKDFSIAPVDFAASNAVTTTFRGIGKDILDGTVDTNAALAALPESIREQAKEVLAGNQPKIETFAKEDDKYPLALYDGQFQSSFPVHFTRFNQPNPRITAPSAIQATVQAYVAQHQYINQMYQAMGQNMEPFMDPNARPSAPIQARSPGHSSPRQARTPQAPPMMAPPQQPQQPAIIQSIPAPIHCGAPMPGKHTCKQIVSVPGQRCHNHSQQPPPPQQPPQNRSIKPTPPPAGVKMPSVLHQAGLGDNTCAECHYLSAPSDVAPKPEVYSSFGLIKCAKCTRKYHPACAHLKTPRQVAAVESYPWACPECKVCCVCKDAGDESTLLICDGCDRGWHTGCCNPKVKNVPEGNWLCPLCAACHNCDARGDKVEFRHAIAPPTDKCRYPVYLATYDQKCYDNFENDRFCPVCLKTFSGDENDEEDNDMVACDACDRWIHTACDETLTPDKYQALCDDETAKYTCPLCAGNVKPLEQTSEAALALRGNGPPAGHCIGLLGGKFRTRGVVLYKKHNVGVPELNGAGVEDVRL</sequence>
<evidence type="ECO:0000256" key="5">
    <source>
        <dbReference type="ARBA" id="ARBA00022833"/>
    </source>
</evidence>
<dbReference type="SMART" id="SM00249">
    <property type="entry name" value="PHD"/>
    <property type="match status" value="3"/>
</dbReference>
<evidence type="ECO:0000256" key="9">
    <source>
        <dbReference type="PROSITE-ProRule" id="PRU00146"/>
    </source>
</evidence>
<feature type="domain" description="PHD-type" evidence="11">
    <location>
        <begin position="570"/>
        <end position="636"/>
    </location>
</feature>
<dbReference type="InterPro" id="IPR019787">
    <property type="entry name" value="Znf_PHD-finger"/>
</dbReference>
<keyword evidence="3" id="KW-0677">Repeat</keyword>
<feature type="region of interest" description="Disordered" evidence="10">
    <location>
        <begin position="451"/>
        <end position="494"/>
    </location>
</feature>
<evidence type="ECO:0000256" key="8">
    <source>
        <dbReference type="ARBA" id="ARBA00023242"/>
    </source>
</evidence>
<dbReference type="InParanoid" id="A0A1X2H1G0"/>
<dbReference type="OMA" id="FPIHQAR"/>
<dbReference type="GO" id="GO:0005634">
    <property type="term" value="C:nucleus"/>
    <property type="evidence" value="ECO:0007669"/>
    <property type="project" value="UniProtKB-SubCell"/>
</dbReference>
<dbReference type="Proteomes" id="UP000242180">
    <property type="component" value="Unassembled WGS sequence"/>
</dbReference>
<feature type="domain" description="PHD-type" evidence="11">
    <location>
        <begin position="726"/>
        <end position="790"/>
    </location>
</feature>
<feature type="compositionally biased region" description="Pro residues" evidence="10">
    <location>
        <begin position="482"/>
        <end position="493"/>
    </location>
</feature>
<dbReference type="InterPro" id="IPR013083">
    <property type="entry name" value="Znf_RING/FYVE/PHD"/>
</dbReference>
<comment type="caution">
    <text evidence="12">The sequence shown here is derived from an EMBL/GenBank/DDBJ whole genome shotgun (WGS) entry which is preliminary data.</text>
</comment>
<reference evidence="12 13" key="1">
    <citation type="submission" date="2016-07" db="EMBL/GenBank/DDBJ databases">
        <title>Pervasive Adenine N6-methylation of Active Genes in Fungi.</title>
        <authorList>
            <consortium name="DOE Joint Genome Institute"/>
            <person name="Mondo S.J."/>
            <person name="Dannebaum R.O."/>
            <person name="Kuo R.C."/>
            <person name="Labutti K."/>
            <person name="Haridas S."/>
            <person name="Kuo A."/>
            <person name="Salamov A."/>
            <person name="Ahrendt S.R."/>
            <person name="Lipzen A."/>
            <person name="Sullivan W."/>
            <person name="Andreopoulos W.B."/>
            <person name="Clum A."/>
            <person name="Lindquist E."/>
            <person name="Daum C."/>
            <person name="Ramamoorthy G.K."/>
            <person name="Gryganskyi A."/>
            <person name="Culley D."/>
            <person name="Magnuson J.K."/>
            <person name="James T.Y."/>
            <person name="O'Malley M.A."/>
            <person name="Stajich J.E."/>
            <person name="Spatafora J.W."/>
            <person name="Visel A."/>
            <person name="Grigoriev I.V."/>
        </authorList>
    </citation>
    <scope>NUCLEOTIDE SEQUENCE [LARGE SCALE GENOMIC DNA]</scope>
    <source>
        <strain evidence="12 13">NRRL 2496</strain>
    </source>
</reference>
<evidence type="ECO:0000256" key="7">
    <source>
        <dbReference type="ARBA" id="ARBA00023163"/>
    </source>
</evidence>
<proteinExistence type="predicted"/>
<protein>
    <submittedName>
        <fullName evidence="12">Chromatin remodelling complex Rsc7/Swp82 subunit-domain-containing protein</fullName>
    </submittedName>
</protein>
<feature type="region of interest" description="Disordered" evidence="10">
    <location>
        <begin position="527"/>
        <end position="557"/>
    </location>
</feature>
<keyword evidence="4 9" id="KW-0863">Zinc-finger</keyword>
<evidence type="ECO:0000256" key="1">
    <source>
        <dbReference type="ARBA" id="ARBA00004123"/>
    </source>
</evidence>
<keyword evidence="5" id="KW-0862">Zinc</keyword>
<evidence type="ECO:0000256" key="6">
    <source>
        <dbReference type="ARBA" id="ARBA00023015"/>
    </source>
</evidence>
<dbReference type="CDD" id="cd15545">
    <property type="entry name" value="PHD_BAZ2A_like"/>
    <property type="match status" value="1"/>
</dbReference>
<feature type="compositionally biased region" description="Basic and acidic residues" evidence="10">
    <location>
        <begin position="48"/>
        <end position="61"/>
    </location>
</feature>
<feature type="region of interest" description="Disordered" evidence="10">
    <location>
        <begin position="1"/>
        <end position="110"/>
    </location>
</feature>
<keyword evidence="2" id="KW-0479">Metal-binding</keyword>
<dbReference type="PROSITE" id="PS50016">
    <property type="entry name" value="ZF_PHD_2"/>
    <property type="match status" value="3"/>
</dbReference>
<dbReference type="SUPFAM" id="SSF57903">
    <property type="entry name" value="FYVE/PHD zinc finger"/>
    <property type="match status" value="3"/>
</dbReference>
<dbReference type="InterPro" id="IPR013933">
    <property type="entry name" value="CRC_Rsc7/Swp82"/>
</dbReference>
<dbReference type="PANTHER" id="PTHR45888">
    <property type="entry name" value="HL01030P-RELATED"/>
    <property type="match status" value="1"/>
</dbReference>
<dbReference type="Pfam" id="PF00628">
    <property type="entry name" value="PHD"/>
    <property type="match status" value="2"/>
</dbReference>
<evidence type="ECO:0000256" key="10">
    <source>
        <dbReference type="SAM" id="MobiDB-lite"/>
    </source>
</evidence>
<feature type="domain" description="PHD-type" evidence="11">
    <location>
        <begin position="633"/>
        <end position="683"/>
    </location>
</feature>
<dbReference type="PANTHER" id="PTHR45888:SF4">
    <property type="entry name" value="PHD FINGER PROTEIN 10"/>
    <property type="match status" value="1"/>
</dbReference>
<feature type="compositionally biased region" description="Basic residues" evidence="10">
    <location>
        <begin position="64"/>
        <end position="75"/>
    </location>
</feature>
<keyword evidence="6" id="KW-0805">Transcription regulation</keyword>
<keyword evidence="13" id="KW-1185">Reference proteome</keyword>
<accession>A0A1X2H1G0</accession>
<dbReference type="Gene3D" id="3.30.40.10">
    <property type="entry name" value="Zinc/RING finger domain, C3HC4 (zinc finger)"/>
    <property type="match status" value="2"/>
</dbReference>
<evidence type="ECO:0000313" key="13">
    <source>
        <dbReference type="Proteomes" id="UP000242180"/>
    </source>
</evidence>